<dbReference type="Proteomes" id="UP000016569">
    <property type="component" value="Unassembled WGS sequence"/>
</dbReference>
<evidence type="ECO:0000259" key="1">
    <source>
        <dbReference type="Pfam" id="PF02498"/>
    </source>
</evidence>
<evidence type="ECO:0000313" key="2">
    <source>
        <dbReference type="EMBL" id="GAD60145.1"/>
    </source>
</evidence>
<feature type="domain" description="Bro-N" evidence="1">
    <location>
        <begin position="15"/>
        <end position="108"/>
    </location>
</feature>
<reference evidence="3" key="1">
    <citation type="journal article" date="2013" name="Genome Announc.">
        <title>Draft Genome Sequence of the Dimorphic Prosthecate Bacterium Brevundimonas abyssalis TAR-001T.</title>
        <authorList>
            <person name="Tsubouchi T."/>
            <person name="Nishi S."/>
            <person name="Usui K."/>
            <person name="Shimane Y."/>
            <person name="Takaki Y."/>
            <person name="Maruyama T."/>
            <person name="Hatada Y."/>
        </authorList>
    </citation>
    <scope>NUCLEOTIDE SEQUENCE [LARGE SCALE GENOMIC DNA]</scope>
    <source>
        <strain evidence="3">TAR-001</strain>
    </source>
</reference>
<comment type="caution">
    <text evidence="2">The sequence shown here is derived from an EMBL/GenBank/DDBJ whole genome shotgun (WGS) entry which is preliminary data.</text>
</comment>
<evidence type="ECO:0000313" key="3">
    <source>
        <dbReference type="Proteomes" id="UP000016569"/>
    </source>
</evidence>
<dbReference type="RefSeq" id="WP_021698239.1">
    <property type="nucleotide sequence ID" value="NZ_BATC01000055.1"/>
</dbReference>
<dbReference type="NCBIfam" id="NF008573">
    <property type="entry name" value="PRK11525.1"/>
    <property type="match status" value="1"/>
</dbReference>
<dbReference type="InterPro" id="IPR003497">
    <property type="entry name" value="BRO_N_domain"/>
</dbReference>
<proteinExistence type="predicted"/>
<dbReference type="OrthoDB" id="9803893at2"/>
<sequence>MTDIAHPHRQTFESIRHENEGAEYWLARQLAPVLGYEKYDNFLQVVRKARVSCVQAGLEEADHFADVGKMVDIGSGARRAIADVRLSRYACYLIVQNGDPAKPVIAAGQTYFAVQTRRQEIQDDPSFAGLSEDDRRLMLRREMAQHNTALASAARQSGVETGLDYAIFQDHGYRGLYGGRTMRDIHTLKGLKKSQKILDHMGSTELAANLFRATQAEEKLKRDGARTKAQANDIHHAVGRKVRSTIAELGGVMPEHLPTPDTSIGQLERAKAKALKDQSGG</sequence>
<accession>A0A8E0TSC1</accession>
<organism evidence="2 3">
    <name type="scientific">Brevundimonas abyssalis TAR-001</name>
    <dbReference type="NCBI Taxonomy" id="1391729"/>
    <lineage>
        <taxon>Bacteria</taxon>
        <taxon>Pseudomonadati</taxon>
        <taxon>Pseudomonadota</taxon>
        <taxon>Alphaproteobacteria</taxon>
        <taxon>Caulobacterales</taxon>
        <taxon>Caulobacteraceae</taxon>
        <taxon>Brevundimonas</taxon>
    </lineage>
</organism>
<gene>
    <name evidence="2" type="ORF">MBEBAB_2395</name>
</gene>
<dbReference type="Pfam" id="PF02498">
    <property type="entry name" value="Bro-N"/>
    <property type="match status" value="1"/>
</dbReference>
<keyword evidence="3" id="KW-1185">Reference proteome</keyword>
<protein>
    <submittedName>
        <fullName evidence="2">DNA-damage-inducible protein D</fullName>
    </submittedName>
</protein>
<dbReference type="EMBL" id="BATC01000055">
    <property type="protein sequence ID" value="GAD60145.1"/>
    <property type="molecule type" value="Genomic_DNA"/>
</dbReference>
<dbReference type="AlphaFoldDB" id="A0A8E0TSC1"/>
<name>A0A8E0TSC1_9CAUL</name>